<feature type="region of interest" description="Disordered" evidence="1">
    <location>
        <begin position="1"/>
        <end position="42"/>
    </location>
</feature>
<dbReference type="Proteomes" id="UP000807159">
    <property type="component" value="Chromosome 7"/>
</dbReference>
<reference evidence="2" key="1">
    <citation type="journal article" date="2021" name="J. Hered.">
        <title>Genome Assembly of Salicaceae Populus deltoides (Eastern Cottonwood) I-69 Based on Nanopore Sequencing and Hi-C Technologies.</title>
        <authorList>
            <person name="Bai S."/>
            <person name="Wu H."/>
            <person name="Zhang J."/>
            <person name="Pan Z."/>
            <person name="Zhao W."/>
            <person name="Li Z."/>
            <person name="Tong C."/>
        </authorList>
    </citation>
    <scope>NUCLEOTIDE SEQUENCE</scope>
    <source>
        <tissue evidence="2">Leaf</tissue>
    </source>
</reference>
<dbReference type="AlphaFoldDB" id="A0A8T2YER1"/>
<dbReference type="EMBL" id="JACEGQ020000007">
    <property type="protein sequence ID" value="KAH8503512.1"/>
    <property type="molecule type" value="Genomic_DNA"/>
</dbReference>
<organism evidence="2 3">
    <name type="scientific">Populus deltoides</name>
    <name type="common">Eastern poplar</name>
    <name type="synonym">Eastern cottonwood</name>
    <dbReference type="NCBI Taxonomy" id="3696"/>
    <lineage>
        <taxon>Eukaryota</taxon>
        <taxon>Viridiplantae</taxon>
        <taxon>Streptophyta</taxon>
        <taxon>Embryophyta</taxon>
        <taxon>Tracheophyta</taxon>
        <taxon>Spermatophyta</taxon>
        <taxon>Magnoliopsida</taxon>
        <taxon>eudicotyledons</taxon>
        <taxon>Gunneridae</taxon>
        <taxon>Pentapetalae</taxon>
        <taxon>rosids</taxon>
        <taxon>fabids</taxon>
        <taxon>Malpighiales</taxon>
        <taxon>Salicaceae</taxon>
        <taxon>Saliceae</taxon>
        <taxon>Populus</taxon>
    </lineage>
</organism>
<name>A0A8T2YER1_POPDE</name>
<protein>
    <submittedName>
        <fullName evidence="2">Uncharacterized protein</fullName>
    </submittedName>
</protein>
<evidence type="ECO:0000313" key="3">
    <source>
        <dbReference type="Proteomes" id="UP000807159"/>
    </source>
</evidence>
<proteinExistence type="predicted"/>
<comment type="caution">
    <text evidence="2">The sequence shown here is derived from an EMBL/GenBank/DDBJ whole genome shotgun (WGS) entry which is preliminary data.</text>
</comment>
<feature type="compositionally biased region" description="Basic and acidic residues" evidence="1">
    <location>
        <begin position="1"/>
        <end position="10"/>
    </location>
</feature>
<gene>
    <name evidence="2" type="ORF">H0E87_014696</name>
</gene>
<sequence length="171" mass="19509">MEGQDFEHPLQDNPEENIENDNTRAYITDHGPVSAHSENESEDLGSEILDEIRSSESVVDFKEVNSFEDFKILVNGLVINSELSKRLQIKYYELCCSQKRFLHDHLVECLNCKLDVGMIAETINIADAIKVSIVTTFQDSFKKWEKTLKAFQGLGINVGFLLARLEQQKNL</sequence>
<evidence type="ECO:0000256" key="1">
    <source>
        <dbReference type="SAM" id="MobiDB-lite"/>
    </source>
</evidence>
<keyword evidence="3" id="KW-1185">Reference proteome</keyword>
<accession>A0A8T2YER1</accession>
<evidence type="ECO:0000313" key="2">
    <source>
        <dbReference type="EMBL" id="KAH8503512.1"/>
    </source>
</evidence>